<dbReference type="GO" id="GO:0030246">
    <property type="term" value="F:carbohydrate binding"/>
    <property type="evidence" value="ECO:0007669"/>
    <property type="project" value="UniProtKB-KW"/>
</dbReference>
<feature type="coiled-coil region" evidence="28">
    <location>
        <begin position="230"/>
        <end position="257"/>
    </location>
</feature>
<keyword evidence="23 27" id="KW-0464">Manganese</keyword>
<dbReference type="CDD" id="cd02510">
    <property type="entry name" value="pp-GalNAc-T"/>
    <property type="match status" value="1"/>
</dbReference>
<dbReference type="Proteomes" id="UP000316079">
    <property type="component" value="Unassembled WGS sequence"/>
</dbReference>
<evidence type="ECO:0000256" key="25">
    <source>
        <dbReference type="ARBA" id="ARBA00023273"/>
    </source>
</evidence>
<keyword evidence="8" id="KW-0963">Cytoplasm</keyword>
<evidence type="ECO:0000256" key="10">
    <source>
        <dbReference type="ARBA" id="ARBA00022679"/>
    </source>
</evidence>
<dbReference type="PANTHER" id="PTHR11675">
    <property type="entry name" value="N-ACETYLGALACTOSAMINYLTRANSFERASE"/>
    <property type="match status" value="1"/>
</dbReference>
<keyword evidence="25" id="KW-0966">Cell projection</keyword>
<evidence type="ECO:0000313" key="30">
    <source>
        <dbReference type="EMBL" id="TRY54560.1"/>
    </source>
</evidence>
<evidence type="ECO:0000256" key="5">
    <source>
        <dbReference type="ARBA" id="ARBA00005680"/>
    </source>
</evidence>
<keyword evidence="12" id="KW-0479">Metal-binding</keyword>
<keyword evidence="15" id="KW-0735">Signal-anchor</keyword>
<dbReference type="OrthoDB" id="275457at2759"/>
<dbReference type="SMART" id="SM00458">
    <property type="entry name" value="RICIN"/>
    <property type="match status" value="1"/>
</dbReference>
<dbReference type="InterPro" id="IPR035992">
    <property type="entry name" value="Ricin_B-like_lectins"/>
</dbReference>
<dbReference type="FunFam" id="3.90.550.10:FF:000192">
    <property type="entry name" value="Polypeptide N-acetylgalactosaminyltransferase 9"/>
    <property type="match status" value="1"/>
</dbReference>
<dbReference type="GO" id="GO:0000139">
    <property type="term" value="C:Golgi membrane"/>
    <property type="evidence" value="ECO:0007669"/>
    <property type="project" value="UniProtKB-SubCell"/>
</dbReference>
<dbReference type="GO" id="GO:0006493">
    <property type="term" value="P:protein O-linked glycosylation"/>
    <property type="evidence" value="ECO:0007669"/>
    <property type="project" value="TreeGrafter"/>
</dbReference>
<keyword evidence="10 27" id="KW-0808">Transferase</keyword>
<gene>
    <name evidence="30" type="ORF">DNTS_033417</name>
</gene>
<dbReference type="Pfam" id="PF00535">
    <property type="entry name" value="Glycos_transf_2"/>
    <property type="match status" value="1"/>
</dbReference>
<evidence type="ECO:0000256" key="6">
    <source>
        <dbReference type="ARBA" id="ARBA00006875"/>
    </source>
</evidence>
<evidence type="ECO:0000256" key="4">
    <source>
        <dbReference type="ARBA" id="ARBA00004922"/>
    </source>
</evidence>
<evidence type="ECO:0000259" key="29">
    <source>
        <dbReference type="SMART" id="SM00458"/>
    </source>
</evidence>
<evidence type="ECO:0000256" key="8">
    <source>
        <dbReference type="ARBA" id="ARBA00022490"/>
    </source>
</evidence>
<organism evidence="30 31">
    <name type="scientific">Danionella cerebrum</name>
    <dbReference type="NCBI Taxonomy" id="2873325"/>
    <lineage>
        <taxon>Eukaryota</taxon>
        <taxon>Metazoa</taxon>
        <taxon>Chordata</taxon>
        <taxon>Craniata</taxon>
        <taxon>Vertebrata</taxon>
        <taxon>Euteleostomi</taxon>
        <taxon>Actinopterygii</taxon>
        <taxon>Neopterygii</taxon>
        <taxon>Teleostei</taxon>
        <taxon>Ostariophysi</taxon>
        <taxon>Cypriniformes</taxon>
        <taxon>Danionidae</taxon>
        <taxon>Danioninae</taxon>
        <taxon>Danionella</taxon>
    </lineage>
</organism>
<feature type="coiled-coil region" evidence="28">
    <location>
        <begin position="127"/>
        <end position="182"/>
    </location>
</feature>
<protein>
    <recommendedName>
        <fullName evidence="7 27">Polypeptide N-acetylgalactosaminyltransferase</fullName>
        <ecNumber evidence="27">2.4.1.-</ecNumber>
    </recommendedName>
    <alternativeName>
        <fullName evidence="27">Protein-UDP acetylgalactosaminyltransferase</fullName>
    </alternativeName>
</protein>
<dbReference type="PANTHER" id="PTHR11675:SF50">
    <property type="entry name" value="POLYPEPTIDE N-ACETYLGALACTOSAMINYLTRANSFERASE 8-RELATED"/>
    <property type="match status" value="1"/>
</dbReference>
<dbReference type="InterPro" id="IPR000772">
    <property type="entry name" value="Ricin_B_lectin"/>
</dbReference>
<dbReference type="PROSITE" id="PS50231">
    <property type="entry name" value="RICIN_B_LECTIN"/>
    <property type="match status" value="1"/>
</dbReference>
<evidence type="ECO:0000256" key="14">
    <source>
        <dbReference type="ARBA" id="ARBA00022846"/>
    </source>
</evidence>
<keyword evidence="31" id="KW-1185">Reference proteome</keyword>
<evidence type="ECO:0000256" key="19">
    <source>
        <dbReference type="ARBA" id="ARBA00023069"/>
    </source>
</evidence>
<keyword evidence="22" id="KW-0325">Glycoprotein</keyword>
<dbReference type="SUPFAM" id="SSF53448">
    <property type="entry name" value="Nucleotide-diphospho-sugar transferases"/>
    <property type="match status" value="1"/>
</dbReference>
<dbReference type="InterPro" id="IPR029044">
    <property type="entry name" value="Nucleotide-diphossugar_trans"/>
</dbReference>
<comment type="subunit">
    <text evidence="26">Microtubule inner protein component of sperm flagellar doublet microtubules.</text>
</comment>
<dbReference type="STRING" id="623744.A0A553MN24"/>
<keyword evidence="13 27" id="KW-0430">Lectin</keyword>
<accession>A0A553MN24</accession>
<proteinExistence type="inferred from homology"/>
<evidence type="ECO:0000256" key="20">
    <source>
        <dbReference type="ARBA" id="ARBA00023136"/>
    </source>
</evidence>
<dbReference type="InterPro" id="IPR008805">
    <property type="entry name" value="RIB43A"/>
</dbReference>
<dbReference type="InterPro" id="IPR027791">
    <property type="entry name" value="Galactosyl_T_C"/>
</dbReference>
<dbReference type="Pfam" id="PF02709">
    <property type="entry name" value="Glyco_transf_7C"/>
    <property type="match status" value="1"/>
</dbReference>
<keyword evidence="16" id="KW-1133">Transmembrane helix</keyword>
<dbReference type="InterPro" id="IPR045885">
    <property type="entry name" value="GalNAc-T"/>
</dbReference>
<evidence type="ECO:0000256" key="11">
    <source>
        <dbReference type="ARBA" id="ARBA00022692"/>
    </source>
</evidence>
<comment type="subcellular location">
    <subcellularLocation>
        <location evidence="3">Cytoplasm</location>
        <location evidence="3">Cytoskeleton</location>
        <location evidence="3">Flagellum axoneme</location>
    </subcellularLocation>
    <subcellularLocation>
        <location evidence="2 27">Golgi apparatus membrane</location>
        <topology evidence="2 27">Single-pass type II membrane protein</topology>
    </subcellularLocation>
</comment>
<keyword evidence="18 28" id="KW-0175">Coiled coil</keyword>
<keyword evidence="24" id="KW-0206">Cytoskeleton</keyword>
<evidence type="ECO:0000256" key="2">
    <source>
        <dbReference type="ARBA" id="ARBA00004323"/>
    </source>
</evidence>
<evidence type="ECO:0000256" key="7">
    <source>
        <dbReference type="ARBA" id="ARBA00012644"/>
    </source>
</evidence>
<evidence type="ECO:0000256" key="12">
    <source>
        <dbReference type="ARBA" id="ARBA00022723"/>
    </source>
</evidence>
<reference evidence="30 31" key="1">
    <citation type="journal article" date="2019" name="Sci. Data">
        <title>Hybrid genome assembly and annotation of Danionella translucida.</title>
        <authorList>
            <person name="Kadobianskyi M."/>
            <person name="Schulze L."/>
            <person name="Schuelke M."/>
            <person name="Judkewitz B."/>
        </authorList>
    </citation>
    <scope>NUCLEOTIDE SEQUENCE [LARGE SCALE GENOMIC DNA]</scope>
    <source>
        <strain evidence="30 31">Bolton</strain>
    </source>
</reference>
<name>A0A553MN24_9TELE</name>
<dbReference type="FunFam" id="2.80.10.50:FF:000017">
    <property type="entry name" value="Polypeptide N-acetylgalactosaminyltransferase"/>
    <property type="match status" value="1"/>
</dbReference>
<evidence type="ECO:0000256" key="17">
    <source>
        <dbReference type="ARBA" id="ARBA00023034"/>
    </source>
</evidence>
<sequence length="784" mass="91165">MFAVELASEREASVRLDGRRLREQARRERIFNDKLRTIGVDTEAFDLQVKERRDQEQREANELNSCAEEQMRCDRLACVLQQRQKKDERSLNEAIVQFRQDFQHPSNRREFDLNDPELLRKQDESQYEQMRLSLDNQALQLQKMEEQSKKAASMAAKDFNLALAAEMTQRRLQERRDEEENNQTEIFNQLNGDLLMETPEQNRTLMEQRQKDLQEHHERMMTARAALLFERQQERINKELRRQMDNANAQLAQAHEAQSEKSKSEDLELVQRLRRVEEQVQELGLTETEQMDAEKLFQDFGYNVFLSDRLPLNRRIPDTRDPRCSLKIYPKDLPTISLILIYLNEALSVIKRAIRSIIDKTPAFLLKEIILVDDCSSNEDLQVPLEEYINLLNNGKPNLIKRVRHRRQMGLAKARMSGWEAATGEVVAILDAHIEVHKDWAEPLLARIKSDRTLVLSPVFDKVHFDTLEVMEYYPSAHGFDWNMWCLYESFRPQWYETNDPTQPGKSPSVMGILVADRHFLGEIGGLDEGMSVYGGENVELGIRVWLCGGSIEVVPCSKIAHIEREHKPYSADLSKPLLRNALRVAEIWMDEYKSNVNIAWNLPLKDHGIDIGDVTERKLLREKLKCKPFKWYLENVYPQLEHWKHVLAYGVLKNELQDGYCVDQGSVPGSVPILYGCHYYESQLCVYNHNGEIYVGGIKSHSYNANRCLADPGSGSTPVLHSCNTAEERGMSVSWDFTQGKQIRNRKTNRCLEIDTGDDSNYFLVLQRCTGQRWTMQHVMNDF</sequence>
<evidence type="ECO:0000256" key="15">
    <source>
        <dbReference type="ARBA" id="ARBA00022968"/>
    </source>
</evidence>
<comment type="cofactor">
    <cofactor evidence="1 27">
        <name>Mn(2+)</name>
        <dbReference type="ChEBI" id="CHEBI:29035"/>
    </cofactor>
</comment>
<dbReference type="UniPathway" id="UPA00378"/>
<dbReference type="EMBL" id="SRMA01027343">
    <property type="protein sequence ID" value="TRY54560.1"/>
    <property type="molecule type" value="Genomic_DNA"/>
</dbReference>
<evidence type="ECO:0000256" key="27">
    <source>
        <dbReference type="RuleBase" id="RU361242"/>
    </source>
</evidence>
<keyword evidence="19" id="KW-0969">Cilium</keyword>
<evidence type="ECO:0000256" key="28">
    <source>
        <dbReference type="SAM" id="Coils"/>
    </source>
</evidence>
<dbReference type="Gene3D" id="3.90.550.10">
    <property type="entry name" value="Spore Coat Polysaccharide Biosynthesis Protein SpsA, Chain A"/>
    <property type="match status" value="1"/>
</dbReference>
<keyword evidence="21 27" id="KW-1015">Disulfide bond</keyword>
<evidence type="ECO:0000256" key="16">
    <source>
        <dbReference type="ARBA" id="ARBA00022989"/>
    </source>
</evidence>
<keyword evidence="20" id="KW-0472">Membrane</keyword>
<evidence type="ECO:0000256" key="3">
    <source>
        <dbReference type="ARBA" id="ARBA00004611"/>
    </source>
</evidence>
<evidence type="ECO:0000256" key="9">
    <source>
        <dbReference type="ARBA" id="ARBA00022676"/>
    </source>
</evidence>
<evidence type="ECO:0000256" key="26">
    <source>
        <dbReference type="ARBA" id="ARBA00046435"/>
    </source>
</evidence>
<keyword evidence="17 27" id="KW-0333">Golgi apparatus</keyword>
<dbReference type="GO" id="GO:0046872">
    <property type="term" value="F:metal ion binding"/>
    <property type="evidence" value="ECO:0007669"/>
    <property type="project" value="UniProtKB-KW"/>
</dbReference>
<keyword evidence="14" id="KW-0282">Flagellum</keyword>
<evidence type="ECO:0000256" key="24">
    <source>
        <dbReference type="ARBA" id="ARBA00023212"/>
    </source>
</evidence>
<dbReference type="GO" id="GO:0004653">
    <property type="term" value="F:polypeptide N-acetylgalactosaminyltransferase activity"/>
    <property type="evidence" value="ECO:0007669"/>
    <property type="project" value="TreeGrafter"/>
</dbReference>
<evidence type="ECO:0000256" key="1">
    <source>
        <dbReference type="ARBA" id="ARBA00001936"/>
    </source>
</evidence>
<evidence type="ECO:0000256" key="13">
    <source>
        <dbReference type="ARBA" id="ARBA00022734"/>
    </source>
</evidence>
<dbReference type="Gene3D" id="2.80.10.50">
    <property type="match status" value="1"/>
</dbReference>
<comment type="similarity">
    <text evidence="5 27">Belongs to the glycosyltransferase 2 family. GalNAc-T subfamily.</text>
</comment>
<dbReference type="AlphaFoldDB" id="A0A553MN24"/>
<evidence type="ECO:0000256" key="18">
    <source>
        <dbReference type="ARBA" id="ARBA00023054"/>
    </source>
</evidence>
<dbReference type="EC" id="2.4.1.-" evidence="27"/>
<evidence type="ECO:0000313" key="31">
    <source>
        <dbReference type="Proteomes" id="UP000316079"/>
    </source>
</evidence>
<evidence type="ECO:0000256" key="22">
    <source>
        <dbReference type="ARBA" id="ARBA00023180"/>
    </source>
</evidence>
<dbReference type="SUPFAM" id="SSF50370">
    <property type="entry name" value="Ricin B-like lectins"/>
    <property type="match status" value="1"/>
</dbReference>
<evidence type="ECO:0000256" key="23">
    <source>
        <dbReference type="ARBA" id="ARBA00023211"/>
    </source>
</evidence>
<dbReference type="Pfam" id="PF00652">
    <property type="entry name" value="Ricin_B_lectin"/>
    <property type="match status" value="1"/>
</dbReference>
<comment type="similarity">
    <text evidence="6">Belongs to the RIB43A family.</text>
</comment>
<keyword evidence="9 27" id="KW-0328">Glycosyltransferase</keyword>
<comment type="caution">
    <text evidence="30">The sequence shown here is derived from an EMBL/GenBank/DDBJ whole genome shotgun (WGS) entry which is preliminary data.</text>
</comment>
<comment type="pathway">
    <text evidence="4 27">Protein modification; protein glycosylation.</text>
</comment>
<dbReference type="InterPro" id="IPR001173">
    <property type="entry name" value="Glyco_trans_2-like"/>
</dbReference>
<dbReference type="Pfam" id="PF05914">
    <property type="entry name" value="RIB43A"/>
    <property type="match status" value="1"/>
</dbReference>
<evidence type="ECO:0000256" key="21">
    <source>
        <dbReference type="ARBA" id="ARBA00023157"/>
    </source>
</evidence>
<keyword evidence="11" id="KW-0812">Transmembrane</keyword>
<feature type="domain" description="Ricin B lectin" evidence="29">
    <location>
        <begin position="650"/>
        <end position="778"/>
    </location>
</feature>